<feature type="transmembrane region" description="Helical" evidence="1">
    <location>
        <begin position="34"/>
        <end position="50"/>
    </location>
</feature>
<feature type="transmembrane region" description="Helical" evidence="1">
    <location>
        <begin position="195"/>
        <end position="226"/>
    </location>
</feature>
<keyword evidence="1" id="KW-1133">Transmembrane helix</keyword>
<feature type="transmembrane region" description="Helical" evidence="1">
    <location>
        <begin position="269"/>
        <end position="288"/>
    </location>
</feature>
<feature type="transmembrane region" description="Helical" evidence="1">
    <location>
        <begin position="232"/>
        <end position="257"/>
    </location>
</feature>
<accession>A0A511QW61</accession>
<feature type="transmembrane region" description="Helical" evidence="1">
    <location>
        <begin position="110"/>
        <end position="129"/>
    </location>
</feature>
<keyword evidence="1" id="KW-0812">Transmembrane</keyword>
<keyword evidence="1" id="KW-0472">Membrane</keyword>
<proteinExistence type="predicted"/>
<comment type="caution">
    <text evidence="2">The sequence shown here is derived from an EMBL/GenBank/DDBJ whole genome shotgun (WGS) entry which is preliminary data.</text>
</comment>
<feature type="transmembrane region" description="Helical" evidence="1">
    <location>
        <begin position="9"/>
        <end position="28"/>
    </location>
</feature>
<feature type="transmembrane region" description="Helical" evidence="1">
    <location>
        <begin position="81"/>
        <end position="98"/>
    </location>
</feature>
<name>A0A511QW61_9VIBR</name>
<gene>
    <name evidence="2" type="ORF">VSU01S_30570</name>
</gene>
<keyword evidence="3" id="KW-1185">Reference proteome</keyword>
<feature type="transmembrane region" description="Helical" evidence="1">
    <location>
        <begin position="161"/>
        <end position="183"/>
    </location>
</feature>
<dbReference type="AlphaFoldDB" id="A0A511QW61"/>
<evidence type="ECO:0000313" key="2">
    <source>
        <dbReference type="EMBL" id="GEM80812.1"/>
    </source>
</evidence>
<evidence type="ECO:0000313" key="3">
    <source>
        <dbReference type="Proteomes" id="UP000321113"/>
    </source>
</evidence>
<feature type="transmembrane region" description="Helical" evidence="1">
    <location>
        <begin position="57"/>
        <end position="75"/>
    </location>
</feature>
<reference evidence="2 3" key="1">
    <citation type="submission" date="2019-07" db="EMBL/GenBank/DDBJ databases">
        <title>Whole genome shotgun sequence of Vibrio superstes NBRC 103154.</title>
        <authorList>
            <person name="Hosoyama A."/>
            <person name="Uohara A."/>
            <person name="Ohji S."/>
            <person name="Ichikawa N."/>
        </authorList>
    </citation>
    <scope>NUCLEOTIDE SEQUENCE [LARGE SCALE GENOMIC DNA]</scope>
    <source>
        <strain evidence="2 3">NBRC 103154</strain>
    </source>
</reference>
<dbReference type="EMBL" id="BJXK01000014">
    <property type="protein sequence ID" value="GEM80812.1"/>
    <property type="molecule type" value="Genomic_DNA"/>
</dbReference>
<protein>
    <submittedName>
        <fullName evidence="2">Uncharacterized protein</fullName>
    </submittedName>
</protein>
<organism evidence="2 3">
    <name type="scientific">Vibrio superstes NBRC 103154</name>
    <dbReference type="NCBI Taxonomy" id="1219062"/>
    <lineage>
        <taxon>Bacteria</taxon>
        <taxon>Pseudomonadati</taxon>
        <taxon>Pseudomonadota</taxon>
        <taxon>Gammaproteobacteria</taxon>
        <taxon>Vibrionales</taxon>
        <taxon>Vibrionaceae</taxon>
        <taxon>Vibrio</taxon>
    </lineage>
</organism>
<feature type="transmembrane region" description="Helical" evidence="1">
    <location>
        <begin position="339"/>
        <end position="363"/>
    </location>
</feature>
<dbReference type="Proteomes" id="UP000321113">
    <property type="component" value="Unassembled WGS sequence"/>
</dbReference>
<evidence type="ECO:0000256" key="1">
    <source>
        <dbReference type="SAM" id="Phobius"/>
    </source>
</evidence>
<feature type="transmembrane region" description="Helical" evidence="1">
    <location>
        <begin position="308"/>
        <end position="332"/>
    </location>
</feature>
<sequence length="386" mass="43446">MYSSNNSSAVNNAILVAAALSSGAYIVLPGIGKPYFILIAISAIGMLMNINKRIDFIPVLLSLVLFGYFFIPNLLFNGLGSSLEILNILNFAIAYIIFSNTSREIHSKYFRILLFVSILAFSYEAFYRFTHPYTLGQAVASDLDSVDMSDSFYPYKSSSLMYLNSNGVGLHSLFLLGLVLYCRQILPQLVSRKEFYMFTALLVTFCVLSLSRASIILAGVIVLLFLYLNSSLYSKVISLFISSFVFALGLFHALELLRSDFSFESKFEILNNTIVYVSHIDFPTLILGNTFGNPELIFNRFSGFVGHTHYFTLVFFGGVAGTSIFVCFILLISSKNRYLFLFVVMPFILIGFINARVFAHYFYFYMGYALALLSAFENHEDLVLKD</sequence>